<reference evidence="2 3" key="1">
    <citation type="submission" date="2023-07" db="EMBL/GenBank/DDBJ databases">
        <title>Functional and genomic diversity of the sorghum phyllosphere microbiome.</title>
        <authorList>
            <person name="Shade A."/>
        </authorList>
    </citation>
    <scope>NUCLEOTIDE SEQUENCE [LARGE SCALE GENOMIC DNA]</scope>
    <source>
        <strain evidence="2 3">SORGH_AS_1207</strain>
    </source>
</reference>
<name>A0ABU0TVX6_MICTR</name>
<proteinExistence type="predicted"/>
<comment type="caution">
    <text evidence="2">The sequence shown here is derived from an EMBL/GenBank/DDBJ whole genome shotgun (WGS) entry which is preliminary data.</text>
</comment>
<dbReference type="Proteomes" id="UP001226691">
    <property type="component" value="Unassembled WGS sequence"/>
</dbReference>
<evidence type="ECO:0000313" key="2">
    <source>
        <dbReference type="EMBL" id="MDQ1123817.1"/>
    </source>
</evidence>
<feature type="region of interest" description="Disordered" evidence="1">
    <location>
        <begin position="38"/>
        <end position="83"/>
    </location>
</feature>
<gene>
    <name evidence="2" type="ORF">QE412_002390</name>
</gene>
<sequence>MAVVASPAAVAPTALSVQNTPLGRVECGVSWTLDIRHRPPRNATPTAPSPLLSVQNTPLAPGRRGVSWTLNGASPHRHPGGAA</sequence>
<evidence type="ECO:0000256" key="1">
    <source>
        <dbReference type="SAM" id="MobiDB-lite"/>
    </source>
</evidence>
<dbReference type="EMBL" id="JAUTBF010000001">
    <property type="protein sequence ID" value="MDQ1123817.1"/>
    <property type="molecule type" value="Genomic_DNA"/>
</dbReference>
<protein>
    <submittedName>
        <fullName evidence="2">Uncharacterized protein</fullName>
    </submittedName>
</protein>
<accession>A0ABU0TVX6</accession>
<keyword evidence="3" id="KW-1185">Reference proteome</keyword>
<evidence type="ECO:0000313" key="3">
    <source>
        <dbReference type="Proteomes" id="UP001226691"/>
    </source>
</evidence>
<organism evidence="2 3">
    <name type="scientific">Microbacterium trichothecenolyticum</name>
    <name type="common">Aureobacterium trichothecenolyticum</name>
    <dbReference type="NCBI Taxonomy" id="69370"/>
    <lineage>
        <taxon>Bacteria</taxon>
        <taxon>Bacillati</taxon>
        <taxon>Actinomycetota</taxon>
        <taxon>Actinomycetes</taxon>
        <taxon>Micrococcales</taxon>
        <taxon>Microbacteriaceae</taxon>
        <taxon>Microbacterium</taxon>
    </lineage>
</organism>